<feature type="compositionally biased region" description="Acidic residues" evidence="1">
    <location>
        <begin position="138"/>
        <end position="152"/>
    </location>
</feature>
<feature type="compositionally biased region" description="Low complexity" evidence="1">
    <location>
        <begin position="100"/>
        <end position="114"/>
    </location>
</feature>
<dbReference type="Proteomes" id="UP001050691">
    <property type="component" value="Unassembled WGS sequence"/>
</dbReference>
<evidence type="ECO:0000256" key="2">
    <source>
        <dbReference type="SAM" id="Phobius"/>
    </source>
</evidence>
<dbReference type="AlphaFoldDB" id="A0AAV5A3T6"/>
<evidence type="ECO:0000256" key="1">
    <source>
        <dbReference type="SAM" id="MobiDB-lite"/>
    </source>
</evidence>
<keyword evidence="2" id="KW-0812">Transmembrane</keyword>
<dbReference type="GO" id="GO:0000062">
    <property type="term" value="F:fatty-acyl-CoA binding"/>
    <property type="evidence" value="ECO:0007669"/>
    <property type="project" value="InterPro"/>
</dbReference>
<evidence type="ECO:0000313" key="3">
    <source>
        <dbReference type="EMBL" id="GJJ07670.1"/>
    </source>
</evidence>
<feature type="compositionally biased region" description="Low complexity" evidence="1">
    <location>
        <begin position="196"/>
        <end position="206"/>
    </location>
</feature>
<gene>
    <name evidence="3" type="ORF">Clacol_001875</name>
</gene>
<dbReference type="EMBL" id="BPWL01000002">
    <property type="protein sequence ID" value="GJJ07670.1"/>
    <property type="molecule type" value="Genomic_DNA"/>
</dbReference>
<feature type="region of interest" description="Disordered" evidence="1">
    <location>
        <begin position="92"/>
        <end position="206"/>
    </location>
</feature>
<keyword evidence="2" id="KW-1133">Transmembrane helix</keyword>
<keyword evidence="4" id="KW-1185">Reference proteome</keyword>
<feature type="compositionally biased region" description="Low complexity" evidence="1">
    <location>
        <begin position="178"/>
        <end position="188"/>
    </location>
</feature>
<proteinExistence type="predicted"/>
<organism evidence="3 4">
    <name type="scientific">Clathrus columnatus</name>
    <dbReference type="NCBI Taxonomy" id="1419009"/>
    <lineage>
        <taxon>Eukaryota</taxon>
        <taxon>Fungi</taxon>
        <taxon>Dikarya</taxon>
        <taxon>Basidiomycota</taxon>
        <taxon>Agaricomycotina</taxon>
        <taxon>Agaricomycetes</taxon>
        <taxon>Phallomycetidae</taxon>
        <taxon>Phallales</taxon>
        <taxon>Clathraceae</taxon>
        <taxon>Clathrus</taxon>
    </lineage>
</organism>
<accession>A0AAV5A3T6</accession>
<protein>
    <submittedName>
        <fullName evidence="3">Uncharacterized protein</fullName>
    </submittedName>
</protein>
<name>A0AAV5A3T6_9AGAM</name>
<sequence length="585" mass="64105">MDNSEHNGLVDAQFSKAVSIVQSLPKTGPIQTDYEEKLVMYRDAWAKHKNLPSQEAKLLYVETLLRVLRKYSDKTVARDLCRELESYGSVDTSFTHSFNSRYGRGSPGSSGSESAAEAVRTRQRNSRLMHNEEYIPGSEEEEDTTTDEDDNTDHERDKGEYSEDDHENTEVQPTRPQTTAAATTTTNTVQHPMVQPLDSSFRPPSSLSSQTLMRYRTPMAGSMMSITPNVPGGLGTSMLSNLVPGPSGGGGGIPTVQPMPPYTTPSAFGEDSITFSPPIIPSSAGSGSLSASTYVPGAPYPLPYPYSHQFPPSSTPSVQTTRSSHSKALTGGLNLIHDRNSLPYNTIPLPSQAQYIQQYDPQPSVTNGVNGSGGGGGPPTIERVLQNIQAHIAALSERVEMLETITNVREISNINGGLSGAAAGNVLGGRNSSLSSSSLLLPGSTHSSFLGVTSNHVWDPTQLGLWSNFVRPLSRIVDSLRSAMAFLIYVPIEETHHQAAQNRDPRYRSYPYSRRRYSSPSLSILLIIRRLILDISFVFCLLGLVRFVWRRTGLKRKVVYNLLGMLWRIIMGGERRERVMVDKGV</sequence>
<keyword evidence="2" id="KW-0472">Membrane</keyword>
<dbReference type="InterPro" id="IPR035984">
    <property type="entry name" value="Acyl-CoA-binding_sf"/>
</dbReference>
<comment type="caution">
    <text evidence="3">The sequence shown here is derived from an EMBL/GenBank/DDBJ whole genome shotgun (WGS) entry which is preliminary data.</text>
</comment>
<evidence type="ECO:0000313" key="4">
    <source>
        <dbReference type="Proteomes" id="UP001050691"/>
    </source>
</evidence>
<dbReference type="SUPFAM" id="SSF47027">
    <property type="entry name" value="Acyl-CoA binding protein"/>
    <property type="match status" value="1"/>
</dbReference>
<reference evidence="3" key="1">
    <citation type="submission" date="2021-10" db="EMBL/GenBank/DDBJ databases">
        <title>De novo Genome Assembly of Clathrus columnatus (Basidiomycota, Fungi) Using Illumina and Nanopore Sequence Data.</title>
        <authorList>
            <person name="Ogiso-Tanaka E."/>
            <person name="Itagaki H."/>
            <person name="Hosoya T."/>
            <person name="Hosaka K."/>
        </authorList>
    </citation>
    <scope>NUCLEOTIDE SEQUENCE</scope>
    <source>
        <strain evidence="3">MO-923</strain>
    </source>
</reference>
<feature type="transmembrane region" description="Helical" evidence="2">
    <location>
        <begin position="522"/>
        <end position="549"/>
    </location>
</feature>